<dbReference type="Proteomes" id="UP000289738">
    <property type="component" value="Chromosome B10"/>
</dbReference>
<dbReference type="AlphaFoldDB" id="A0A444X0L0"/>
<reference evidence="1 2" key="1">
    <citation type="submission" date="2019-01" db="EMBL/GenBank/DDBJ databases">
        <title>Sequencing of cultivated peanut Arachis hypogaea provides insights into genome evolution and oil improvement.</title>
        <authorList>
            <person name="Chen X."/>
        </authorList>
    </citation>
    <scope>NUCLEOTIDE SEQUENCE [LARGE SCALE GENOMIC DNA]</scope>
    <source>
        <strain evidence="2">cv. Fuhuasheng</strain>
        <tissue evidence="1">Leaves</tissue>
    </source>
</reference>
<sequence>MIEDVRERRDHLTNWLPPNIKKALYVHWETDDGFKRCRLTNKANKASPRSSKYTGGSATLMKTKVRLSKSFNRDAMMAVHINHFLKLKLKILFLFLFLIKNCIYQTF</sequence>
<dbReference type="EMBL" id="SDMP01000020">
    <property type="protein sequence ID" value="RYQ83200.1"/>
    <property type="molecule type" value="Genomic_DNA"/>
</dbReference>
<gene>
    <name evidence="1" type="ORF">Ahy_B10g101838</name>
</gene>
<evidence type="ECO:0000313" key="2">
    <source>
        <dbReference type="Proteomes" id="UP000289738"/>
    </source>
</evidence>
<protein>
    <submittedName>
        <fullName evidence="1">Uncharacterized protein</fullName>
    </submittedName>
</protein>
<accession>A0A444X0L0</accession>
<name>A0A444X0L0_ARAHY</name>
<evidence type="ECO:0000313" key="1">
    <source>
        <dbReference type="EMBL" id="RYQ83200.1"/>
    </source>
</evidence>
<organism evidence="1 2">
    <name type="scientific">Arachis hypogaea</name>
    <name type="common">Peanut</name>
    <dbReference type="NCBI Taxonomy" id="3818"/>
    <lineage>
        <taxon>Eukaryota</taxon>
        <taxon>Viridiplantae</taxon>
        <taxon>Streptophyta</taxon>
        <taxon>Embryophyta</taxon>
        <taxon>Tracheophyta</taxon>
        <taxon>Spermatophyta</taxon>
        <taxon>Magnoliopsida</taxon>
        <taxon>eudicotyledons</taxon>
        <taxon>Gunneridae</taxon>
        <taxon>Pentapetalae</taxon>
        <taxon>rosids</taxon>
        <taxon>fabids</taxon>
        <taxon>Fabales</taxon>
        <taxon>Fabaceae</taxon>
        <taxon>Papilionoideae</taxon>
        <taxon>50 kb inversion clade</taxon>
        <taxon>dalbergioids sensu lato</taxon>
        <taxon>Dalbergieae</taxon>
        <taxon>Pterocarpus clade</taxon>
        <taxon>Arachis</taxon>
    </lineage>
</organism>
<comment type="caution">
    <text evidence="1">The sequence shown here is derived from an EMBL/GenBank/DDBJ whole genome shotgun (WGS) entry which is preliminary data.</text>
</comment>
<keyword evidence="2" id="KW-1185">Reference proteome</keyword>
<proteinExistence type="predicted"/>